<accession>G2XW02</accession>
<dbReference type="AlphaFoldDB" id="G2XW02"/>
<protein>
    <submittedName>
        <fullName evidence="1">Uncharacterized protein</fullName>
    </submittedName>
</protein>
<dbReference type="HOGENOM" id="CLU_3032060_0_0_1"/>
<dbReference type="Proteomes" id="UP000008177">
    <property type="component" value="Unplaced contigs"/>
</dbReference>
<dbReference type="EMBL" id="FQ790271">
    <property type="protein sequence ID" value="CCD44672.1"/>
    <property type="molecule type" value="Genomic_DNA"/>
</dbReference>
<evidence type="ECO:0000313" key="1">
    <source>
        <dbReference type="EMBL" id="CCD44672.1"/>
    </source>
</evidence>
<proteinExistence type="predicted"/>
<gene>
    <name evidence="1" type="ORF">BofuT4_uP055730.1</name>
</gene>
<sequence length="55" mass="6324">MRLERLYAMISLLCETCYFRSCSGCEKFKTPLLYTAQDELLEYFCRLGASSAKGI</sequence>
<organism evidence="1 2">
    <name type="scientific">Botryotinia fuckeliana (strain T4)</name>
    <name type="common">Noble rot fungus</name>
    <name type="synonym">Botrytis cinerea</name>
    <dbReference type="NCBI Taxonomy" id="999810"/>
    <lineage>
        <taxon>Eukaryota</taxon>
        <taxon>Fungi</taxon>
        <taxon>Dikarya</taxon>
        <taxon>Ascomycota</taxon>
        <taxon>Pezizomycotina</taxon>
        <taxon>Leotiomycetes</taxon>
        <taxon>Helotiales</taxon>
        <taxon>Sclerotiniaceae</taxon>
        <taxon>Botrytis</taxon>
    </lineage>
</organism>
<reference evidence="2" key="1">
    <citation type="journal article" date="2011" name="PLoS Genet.">
        <title>Genomic analysis of the necrotrophic fungal pathogens Sclerotinia sclerotiorum and Botrytis cinerea.</title>
        <authorList>
            <person name="Amselem J."/>
            <person name="Cuomo C.A."/>
            <person name="van Kan J.A."/>
            <person name="Viaud M."/>
            <person name="Benito E.P."/>
            <person name="Couloux A."/>
            <person name="Coutinho P.M."/>
            <person name="de Vries R.P."/>
            <person name="Dyer P.S."/>
            <person name="Fillinger S."/>
            <person name="Fournier E."/>
            <person name="Gout L."/>
            <person name="Hahn M."/>
            <person name="Kohn L."/>
            <person name="Lapalu N."/>
            <person name="Plummer K.M."/>
            <person name="Pradier J.M."/>
            <person name="Quevillon E."/>
            <person name="Sharon A."/>
            <person name="Simon A."/>
            <person name="ten Have A."/>
            <person name="Tudzynski B."/>
            <person name="Tudzynski P."/>
            <person name="Wincker P."/>
            <person name="Andrew M."/>
            <person name="Anthouard V."/>
            <person name="Beever R.E."/>
            <person name="Beffa R."/>
            <person name="Benoit I."/>
            <person name="Bouzid O."/>
            <person name="Brault B."/>
            <person name="Chen Z."/>
            <person name="Choquer M."/>
            <person name="Collemare J."/>
            <person name="Cotton P."/>
            <person name="Danchin E.G."/>
            <person name="Da Silva C."/>
            <person name="Gautier A."/>
            <person name="Giraud C."/>
            <person name="Giraud T."/>
            <person name="Gonzalez C."/>
            <person name="Grossetete S."/>
            <person name="Guldener U."/>
            <person name="Henrissat B."/>
            <person name="Howlett B.J."/>
            <person name="Kodira C."/>
            <person name="Kretschmer M."/>
            <person name="Lappartient A."/>
            <person name="Leroch M."/>
            <person name="Levis C."/>
            <person name="Mauceli E."/>
            <person name="Neuveglise C."/>
            <person name="Oeser B."/>
            <person name="Pearson M."/>
            <person name="Poulain J."/>
            <person name="Poussereau N."/>
            <person name="Quesneville H."/>
            <person name="Rascle C."/>
            <person name="Schumacher J."/>
            <person name="Segurens B."/>
            <person name="Sexton A."/>
            <person name="Silva E."/>
            <person name="Sirven C."/>
            <person name="Soanes D.M."/>
            <person name="Talbot N.J."/>
            <person name="Templeton M."/>
            <person name="Yandava C."/>
            <person name="Yarden O."/>
            <person name="Zeng Q."/>
            <person name="Rollins J.A."/>
            <person name="Lebrun M.H."/>
            <person name="Dickman M."/>
        </authorList>
    </citation>
    <scope>NUCLEOTIDE SEQUENCE [LARGE SCALE GENOMIC DNA]</scope>
    <source>
        <strain evidence="2">T4</strain>
    </source>
</reference>
<evidence type="ECO:0000313" key="2">
    <source>
        <dbReference type="Proteomes" id="UP000008177"/>
    </source>
</evidence>
<dbReference type="InParanoid" id="G2XW02"/>
<name>G2XW02_BOTF4</name>